<organism evidence="1 2">
    <name type="scientific">Lactobacillus delbrueckii</name>
    <dbReference type="NCBI Taxonomy" id="1584"/>
    <lineage>
        <taxon>Bacteria</taxon>
        <taxon>Bacillati</taxon>
        <taxon>Bacillota</taxon>
        <taxon>Bacilli</taxon>
        <taxon>Lactobacillales</taxon>
        <taxon>Lactobacillaceae</taxon>
        <taxon>Lactobacillus</taxon>
    </lineage>
</organism>
<dbReference type="RefSeq" id="WP_271018292.1">
    <property type="nucleotide sequence ID" value="NZ_JAQIEQ010000046.1"/>
</dbReference>
<evidence type="ECO:0000313" key="2">
    <source>
        <dbReference type="Proteomes" id="UP001213083"/>
    </source>
</evidence>
<protein>
    <submittedName>
        <fullName evidence="1">Uncharacterized protein</fullName>
    </submittedName>
</protein>
<comment type="caution">
    <text evidence="1">The sequence shown here is derived from an EMBL/GenBank/DDBJ whole genome shotgun (WGS) entry which is preliminary data.</text>
</comment>
<name>A0ABD4W3H6_9LACO</name>
<accession>A0ABD4W3H6</accession>
<dbReference type="Proteomes" id="UP001213083">
    <property type="component" value="Unassembled WGS sequence"/>
</dbReference>
<dbReference type="AlphaFoldDB" id="A0ABD4W3H6"/>
<proteinExistence type="predicted"/>
<sequence>MAEEEKKLNIPNLQILGQDDSPLFQGAGSDGKSVTYPKKFANHPGFLNGQLRTAWLTWKSTFSRK</sequence>
<reference evidence="1 2" key="1">
    <citation type="submission" date="2023-01" db="EMBL/GenBank/DDBJ databases">
        <title>Sequencing of the bacterial strains from artisanal fermented milk Matsoni.</title>
        <authorList>
            <person name="Rozman V."/>
            <person name="Accetto T."/>
            <person name="Bogovic Matijasic B."/>
        </authorList>
    </citation>
    <scope>NUCLEOTIDE SEQUENCE [LARGE SCALE GENOMIC DNA]</scope>
    <source>
        <strain evidence="2">lbl143</strain>
    </source>
</reference>
<dbReference type="EMBL" id="JAQIEV010000045">
    <property type="protein sequence ID" value="MDA3783156.1"/>
    <property type="molecule type" value="Genomic_DNA"/>
</dbReference>
<gene>
    <name evidence="1" type="ORF">PF593_08445</name>
</gene>
<evidence type="ECO:0000313" key="1">
    <source>
        <dbReference type="EMBL" id="MDA3783156.1"/>
    </source>
</evidence>